<dbReference type="SMART" id="SM00460">
    <property type="entry name" value="TGc"/>
    <property type="match status" value="1"/>
</dbReference>
<dbReference type="PANTHER" id="PTHR42736:SF1">
    <property type="entry name" value="PROTEIN-GLUTAMINE GAMMA-GLUTAMYLTRANSFERASE"/>
    <property type="match status" value="1"/>
</dbReference>
<dbReference type="SUPFAM" id="SSF54001">
    <property type="entry name" value="Cysteine proteinases"/>
    <property type="match status" value="1"/>
</dbReference>
<organism evidence="4 5">
    <name type="scientific">Paenibacillus dendrobii</name>
    <dbReference type="NCBI Taxonomy" id="2691084"/>
    <lineage>
        <taxon>Bacteria</taxon>
        <taxon>Bacillati</taxon>
        <taxon>Bacillota</taxon>
        <taxon>Bacilli</taxon>
        <taxon>Bacillales</taxon>
        <taxon>Paenibacillaceae</taxon>
        <taxon>Paenibacillus</taxon>
    </lineage>
</organism>
<comment type="caution">
    <text evidence="4">The sequence shown here is derived from an EMBL/GenBank/DDBJ whole genome shotgun (WGS) entry which is preliminary data.</text>
</comment>
<feature type="transmembrane region" description="Helical" evidence="2">
    <location>
        <begin position="67"/>
        <end position="87"/>
    </location>
</feature>
<dbReference type="PANTHER" id="PTHR42736">
    <property type="entry name" value="PROTEIN-GLUTAMINE GAMMA-GLUTAMYLTRANSFERASE"/>
    <property type="match status" value="1"/>
</dbReference>
<keyword evidence="2" id="KW-0812">Transmembrane</keyword>
<dbReference type="Pfam" id="PF01841">
    <property type="entry name" value="Transglut_core"/>
    <property type="match status" value="1"/>
</dbReference>
<gene>
    <name evidence="4" type="ORF">GRF59_17120</name>
</gene>
<feature type="transmembrane region" description="Helical" evidence="2">
    <location>
        <begin position="107"/>
        <end position="125"/>
    </location>
</feature>
<feature type="transmembrane region" description="Helical" evidence="2">
    <location>
        <begin position="615"/>
        <end position="635"/>
    </location>
</feature>
<evidence type="ECO:0000256" key="2">
    <source>
        <dbReference type="SAM" id="Phobius"/>
    </source>
</evidence>
<evidence type="ECO:0000259" key="3">
    <source>
        <dbReference type="SMART" id="SM00460"/>
    </source>
</evidence>
<evidence type="ECO:0000256" key="1">
    <source>
        <dbReference type="SAM" id="MobiDB-lite"/>
    </source>
</evidence>
<feature type="transmembrane region" description="Helical" evidence="2">
    <location>
        <begin position="43"/>
        <end position="60"/>
    </location>
</feature>
<dbReference type="Pfam" id="PF13559">
    <property type="entry name" value="DUF4129"/>
    <property type="match status" value="1"/>
</dbReference>
<protein>
    <submittedName>
        <fullName evidence="4">DUF4129 domain-containing protein</fullName>
    </submittedName>
</protein>
<feature type="transmembrane region" description="Helical" evidence="2">
    <location>
        <begin position="132"/>
        <end position="151"/>
    </location>
</feature>
<dbReference type="InterPro" id="IPR025403">
    <property type="entry name" value="TgpA-like_C"/>
</dbReference>
<dbReference type="Gene3D" id="3.10.620.30">
    <property type="match status" value="1"/>
</dbReference>
<dbReference type="InterPro" id="IPR021878">
    <property type="entry name" value="TgpA_N"/>
</dbReference>
<dbReference type="InterPro" id="IPR002931">
    <property type="entry name" value="Transglutaminase-like"/>
</dbReference>
<proteinExistence type="predicted"/>
<feature type="region of interest" description="Disordered" evidence="1">
    <location>
        <begin position="579"/>
        <end position="606"/>
    </location>
</feature>
<reference evidence="4 5" key="1">
    <citation type="submission" date="2019-12" db="EMBL/GenBank/DDBJ databases">
        <title>Paenibacillus sp. nov., an endophytic bacterium isolated from the stem of Dendrobium.</title>
        <authorList>
            <person name="Zhao R."/>
        </authorList>
    </citation>
    <scope>NUCLEOTIDE SEQUENCE [LARGE SCALE GENOMIC DNA]</scope>
    <source>
        <strain evidence="4 5">HJL G12</strain>
    </source>
</reference>
<keyword evidence="2" id="KW-1133">Transmembrane helix</keyword>
<feature type="domain" description="Transglutaminase-like" evidence="3">
    <location>
        <begin position="481"/>
        <end position="566"/>
    </location>
</feature>
<dbReference type="Pfam" id="PF11992">
    <property type="entry name" value="TgpA_N"/>
    <property type="match status" value="1"/>
</dbReference>
<dbReference type="AlphaFoldDB" id="A0A7X3IMF8"/>
<feature type="region of interest" description="Disordered" evidence="1">
    <location>
        <begin position="286"/>
        <end position="325"/>
    </location>
</feature>
<keyword evidence="2" id="KW-0472">Membrane</keyword>
<accession>A0A7X3IMF8</accession>
<dbReference type="EMBL" id="WUBI01000002">
    <property type="protein sequence ID" value="MWV45345.1"/>
    <property type="molecule type" value="Genomic_DNA"/>
</dbReference>
<dbReference type="RefSeq" id="WP_160498905.1">
    <property type="nucleotide sequence ID" value="NZ_WUBI01000002.1"/>
</dbReference>
<evidence type="ECO:0000313" key="4">
    <source>
        <dbReference type="EMBL" id="MWV45345.1"/>
    </source>
</evidence>
<feature type="transmembrane region" description="Helical" evidence="2">
    <location>
        <begin position="12"/>
        <end position="31"/>
    </location>
</feature>
<evidence type="ECO:0000313" key="5">
    <source>
        <dbReference type="Proteomes" id="UP000460318"/>
    </source>
</evidence>
<dbReference type="InterPro" id="IPR052901">
    <property type="entry name" value="Bact_TGase-like"/>
</dbReference>
<sequence>MRTWISYMRNSLFYSLSLLWIWIIGIQWISFMDYTWYTETKTIVLISGTAIIIVEMLLPVKRAYRLILEGAAILYIIHKELVKYWVYIPSGTMANRIQQYIEHLSPYVWFAAGAWILILISAVLVSTKRRIIVFSGLHVIAFCVLDSFTTTYLWSEVAWTVFASMGWLVTEHFRRFQARFPAGWRHLRKVPLKIFTHAAVLFSIIFIAGVSMPSVPPTLTDPYTAWAGTSGGSSKSEDVSGVLTDTKMKTTSGYSRNDNNLGGGFNFDYTPVMSIITDKRSYWRGETRKDYSGSGWSDDSGGEGDYENVNVGSVLPNTDASRSGETETLEQQVTMLNDSVYPVLFGAYHVSQVKQMEDTDDGTILWESDQSALHWNTDTKQPRYPKSYTVISEIPVVPEDEIRGKTFKDLYNGDKVDKAYLQIPRGFPDRTRKLAERVTSTADTPYEKIGMLQNYLINNFKYTNQPDLSKKTSDDFVDSFLFDIKEGYCDYFSTSLVMMARSLDIPARWVKGYAPGQQQMSADAVMERQGRDQSEPGVYTVTNADAHSWAEVYFGEYGWVPVEATPGFNMPLLTHQEDSKPVTAPEVEQEEEPEVQQEPTTAGAGGNGAFLTGTAVVWITVLIILLFAAYSIWVLRIRVRFFLVGFRKGGKITEDQKVIVMTERWLRKMKRKGMHRSSDETLRESVLRWEKEKPGLGPFLEPLLMLFEKARYSPASVAEAEWRSVYAHSRELGTALKKAGDRAA</sequence>
<keyword evidence="5" id="KW-1185">Reference proteome</keyword>
<dbReference type="InterPro" id="IPR038765">
    <property type="entry name" value="Papain-like_cys_pep_sf"/>
</dbReference>
<name>A0A7X3IMF8_9BACL</name>
<feature type="transmembrane region" description="Helical" evidence="2">
    <location>
        <begin position="194"/>
        <end position="212"/>
    </location>
</feature>
<dbReference type="Proteomes" id="UP000460318">
    <property type="component" value="Unassembled WGS sequence"/>
</dbReference>
<feature type="transmembrane region" description="Helical" evidence="2">
    <location>
        <begin position="157"/>
        <end position="173"/>
    </location>
</feature>